<keyword evidence="2" id="KW-0408">Iron</keyword>
<evidence type="ECO:0000259" key="5">
    <source>
        <dbReference type="PROSITE" id="PS51379"/>
    </source>
</evidence>
<dbReference type="SUPFAM" id="SSF54862">
    <property type="entry name" value="4Fe-4S ferredoxins"/>
    <property type="match status" value="1"/>
</dbReference>
<dbReference type="GO" id="GO:0046872">
    <property type="term" value="F:metal ion binding"/>
    <property type="evidence" value="ECO:0007669"/>
    <property type="project" value="UniProtKB-KW"/>
</dbReference>
<feature type="domain" description="4Fe-4S ferredoxin-type" evidence="5">
    <location>
        <begin position="79"/>
        <end position="109"/>
    </location>
</feature>
<dbReference type="KEGG" id="dax:FDQ92_14940"/>
<evidence type="ECO:0000313" key="6">
    <source>
        <dbReference type="EMBL" id="QCQ23350.1"/>
    </source>
</evidence>
<dbReference type="InterPro" id="IPR017900">
    <property type="entry name" value="4Fe4S_Fe_S_CS"/>
</dbReference>
<protein>
    <submittedName>
        <fullName evidence="6">4Fe-4S dicluster domain-containing protein</fullName>
    </submittedName>
</protein>
<sequence>MSKEQVKVDQPVDTKEATDGAPAKGEGAQAEAQGHRGAGKGKKRERKTYEIDIFRAWCKACGICAAFCPRQCIEMDEEGLPVVTAPERCTGCGFCEIHCPDFAISVAQKRAKRTEEDEAADG</sequence>
<dbReference type="EMBL" id="CP040098">
    <property type="protein sequence ID" value="QCQ23350.1"/>
    <property type="molecule type" value="Genomic_DNA"/>
</dbReference>
<evidence type="ECO:0000256" key="3">
    <source>
        <dbReference type="ARBA" id="ARBA00023014"/>
    </source>
</evidence>
<evidence type="ECO:0000256" key="2">
    <source>
        <dbReference type="ARBA" id="ARBA00023004"/>
    </source>
</evidence>
<dbReference type="Pfam" id="PF12838">
    <property type="entry name" value="Fer4_7"/>
    <property type="match status" value="1"/>
</dbReference>
<proteinExistence type="predicted"/>
<dbReference type="InterPro" id="IPR017896">
    <property type="entry name" value="4Fe4S_Fe-S-bd"/>
</dbReference>
<reference evidence="6 7" key="2">
    <citation type="submission" date="2019-05" db="EMBL/GenBank/DDBJ databases">
        <authorList>
            <person name="Suflita J.M."/>
            <person name="Marks C.R."/>
        </authorList>
    </citation>
    <scope>NUCLEOTIDE SEQUENCE [LARGE SCALE GENOMIC DNA]</scope>
    <source>
        <strain evidence="6 7">ALDC</strain>
    </source>
</reference>
<dbReference type="AlphaFoldDB" id="A0A4P8L5Z8"/>
<feature type="domain" description="4Fe-4S ferredoxin-type" evidence="5">
    <location>
        <begin position="49"/>
        <end position="78"/>
    </location>
</feature>
<dbReference type="RefSeq" id="WP_137425629.1">
    <property type="nucleotide sequence ID" value="NZ_CP040098.1"/>
</dbReference>
<feature type="compositionally biased region" description="Basic and acidic residues" evidence="4">
    <location>
        <begin position="1"/>
        <end position="18"/>
    </location>
</feature>
<keyword evidence="3" id="KW-0411">Iron-sulfur</keyword>
<keyword evidence="7" id="KW-1185">Reference proteome</keyword>
<keyword evidence="1" id="KW-0479">Metal-binding</keyword>
<dbReference type="PANTHER" id="PTHR43122:SF1">
    <property type="entry name" value="IRON-SULFUR-BINDING PROTEIN"/>
    <property type="match status" value="1"/>
</dbReference>
<reference evidence="6 7" key="1">
    <citation type="submission" date="2019-05" db="EMBL/GenBank/DDBJ databases">
        <title>The Complete Genome Sequence of the n-alkane-degrading Desulfoglaeba alkanexedens ALDC reveals multiple alkylsuccinate synthase gene clusters.</title>
        <authorList>
            <person name="Callaghan A.V."/>
            <person name="Davidova I.A."/>
            <person name="Duncan K.E."/>
            <person name="Morris B."/>
            <person name="McInerney M.J."/>
        </authorList>
    </citation>
    <scope>NUCLEOTIDE SEQUENCE [LARGE SCALE GENOMIC DNA]</scope>
    <source>
        <strain evidence="6 7">ALDC</strain>
    </source>
</reference>
<dbReference type="PROSITE" id="PS51379">
    <property type="entry name" value="4FE4S_FER_2"/>
    <property type="match status" value="2"/>
</dbReference>
<accession>A0A4P8L5Z8</accession>
<organism evidence="6 7">
    <name type="scientific">Desulfoglaeba alkanexedens ALDC</name>
    <dbReference type="NCBI Taxonomy" id="980445"/>
    <lineage>
        <taxon>Bacteria</taxon>
        <taxon>Pseudomonadati</taxon>
        <taxon>Thermodesulfobacteriota</taxon>
        <taxon>Syntrophobacteria</taxon>
        <taxon>Syntrophobacterales</taxon>
        <taxon>Syntrophobacteraceae</taxon>
        <taxon>Desulfoglaeba</taxon>
    </lineage>
</organism>
<gene>
    <name evidence="6" type="ORF">FDQ92_14940</name>
</gene>
<dbReference type="OrthoDB" id="9804603at2"/>
<name>A0A4P8L5Z8_9BACT</name>
<feature type="compositionally biased region" description="Low complexity" evidence="4">
    <location>
        <begin position="20"/>
        <end position="32"/>
    </location>
</feature>
<evidence type="ECO:0000256" key="4">
    <source>
        <dbReference type="SAM" id="MobiDB-lite"/>
    </source>
</evidence>
<evidence type="ECO:0000256" key="1">
    <source>
        <dbReference type="ARBA" id="ARBA00022723"/>
    </source>
</evidence>
<dbReference type="Gene3D" id="3.30.70.20">
    <property type="match status" value="1"/>
</dbReference>
<dbReference type="PANTHER" id="PTHR43122">
    <property type="entry name" value="FERREDOXIN SUBUNIT OF PYRUVATE:FLAVODOXIN OXIDOREDUCTASE-RELATED"/>
    <property type="match status" value="1"/>
</dbReference>
<feature type="region of interest" description="Disordered" evidence="4">
    <location>
        <begin position="1"/>
        <end position="45"/>
    </location>
</feature>
<evidence type="ECO:0000313" key="7">
    <source>
        <dbReference type="Proteomes" id="UP000298602"/>
    </source>
</evidence>
<dbReference type="PROSITE" id="PS00198">
    <property type="entry name" value="4FE4S_FER_1"/>
    <property type="match status" value="1"/>
</dbReference>
<dbReference type="GO" id="GO:0051536">
    <property type="term" value="F:iron-sulfur cluster binding"/>
    <property type="evidence" value="ECO:0007669"/>
    <property type="project" value="UniProtKB-KW"/>
</dbReference>
<dbReference type="Proteomes" id="UP000298602">
    <property type="component" value="Chromosome"/>
</dbReference>